<organism evidence="1 2">
    <name type="scientific">Sphagnum jensenii</name>
    <dbReference type="NCBI Taxonomy" id="128206"/>
    <lineage>
        <taxon>Eukaryota</taxon>
        <taxon>Viridiplantae</taxon>
        <taxon>Streptophyta</taxon>
        <taxon>Embryophyta</taxon>
        <taxon>Bryophyta</taxon>
        <taxon>Sphagnophytina</taxon>
        <taxon>Sphagnopsida</taxon>
        <taxon>Sphagnales</taxon>
        <taxon>Sphagnaceae</taxon>
        <taxon>Sphagnum</taxon>
    </lineage>
</organism>
<gene>
    <name evidence="1" type="ORF">CSSPJE1EN1_LOCUS6928</name>
</gene>
<evidence type="ECO:0000313" key="2">
    <source>
        <dbReference type="Proteomes" id="UP001497444"/>
    </source>
</evidence>
<accession>A0ABP0W806</accession>
<sequence length="342" mass="38164">MERMQEETATVDATETRQRKESGEEQKSTSTTTMSKRSTKWGLRRWKRFSPLQLLRFIRDNYVTGCVSAGNNVHLKGMAQHTAIFNIPDDAFSRQSSQRDDGEAKLLQALSRQSSRKDESQGLQAQQKTITPIVFSADQPARFSHSVSAKRTSFESSPMRPELEQFETREFSTAAALPDLLRTSTAVHRTATLLRAQSKPRVASLESYNNAGGNPVNLDLKKDRIARSNSLAARFSTSDIPDGIPANPFRNFDAFGRAPGRMSVDLLSGRISPALELVRSTSIVEDGELSYVRRTSSSSQSSLKLKIIGFEEFKRSKSKKANQPNPYSFYDSRFPPAATVNQ</sequence>
<keyword evidence="2" id="KW-1185">Reference proteome</keyword>
<protein>
    <submittedName>
        <fullName evidence="1">Uncharacterized protein</fullName>
    </submittedName>
</protein>
<name>A0ABP0W806_9BRYO</name>
<proteinExistence type="predicted"/>
<dbReference type="EMBL" id="OZ020109">
    <property type="protein sequence ID" value="CAK9261450.1"/>
    <property type="molecule type" value="Genomic_DNA"/>
</dbReference>
<dbReference type="Proteomes" id="UP001497444">
    <property type="component" value="Chromosome 14"/>
</dbReference>
<reference evidence="1" key="1">
    <citation type="submission" date="2024-02" db="EMBL/GenBank/DDBJ databases">
        <authorList>
            <consortium name="ELIXIR-Norway"/>
            <consortium name="Elixir Norway"/>
        </authorList>
    </citation>
    <scope>NUCLEOTIDE SEQUENCE</scope>
</reference>
<evidence type="ECO:0000313" key="1">
    <source>
        <dbReference type="EMBL" id="CAK9261450.1"/>
    </source>
</evidence>